<reference evidence="3" key="2">
    <citation type="journal article" date="2021" name="Sci. Rep.">
        <title>The distribution of antibiotic resistance genes in chicken gut microbiota commensals.</title>
        <authorList>
            <person name="Juricova H."/>
            <person name="Matiasovicova J."/>
            <person name="Kubasova T."/>
            <person name="Cejkova D."/>
            <person name="Rychlik I."/>
        </authorList>
    </citation>
    <scope>NUCLEOTIDE SEQUENCE</scope>
    <source>
        <strain evidence="3">An559</strain>
    </source>
</reference>
<dbReference type="Proteomes" id="UP000774750">
    <property type="component" value="Unassembled WGS sequence"/>
</dbReference>
<dbReference type="RefSeq" id="WP_204445100.1">
    <property type="nucleotide sequence ID" value="NZ_JACJKY010000005.1"/>
</dbReference>
<keyword evidence="4" id="KW-1185">Reference proteome</keyword>
<dbReference type="SUPFAM" id="SSF54637">
    <property type="entry name" value="Thioesterase/thiol ester dehydrase-isomerase"/>
    <property type="match status" value="1"/>
</dbReference>
<sequence>MITETSIVVRYAETDQMGIAHHSNYAVWFEQARTEYIKGLGISYSELEARGVMMPLTSLYASYKQPAHYEDVLTIRTRTSYATPIRIRLEYEVFRGDTLLSVGYTEHAFVDSTTFRPKNLKKYQPELYTSLTNAIEPPISALEQK</sequence>
<dbReference type="AlphaFoldDB" id="A0A938X748"/>
<keyword evidence="2" id="KW-0378">Hydrolase</keyword>
<dbReference type="InterPro" id="IPR006684">
    <property type="entry name" value="YbgC/YbaW"/>
</dbReference>
<gene>
    <name evidence="3" type="ORF">H6A12_04180</name>
</gene>
<name>A0A938X748_9FIRM</name>
<dbReference type="PIRSF" id="PIRSF003230">
    <property type="entry name" value="YbgC"/>
    <property type="match status" value="1"/>
</dbReference>
<evidence type="ECO:0000256" key="1">
    <source>
        <dbReference type="ARBA" id="ARBA00005953"/>
    </source>
</evidence>
<comment type="similarity">
    <text evidence="1">Belongs to the 4-hydroxybenzoyl-CoA thioesterase family.</text>
</comment>
<dbReference type="Gene3D" id="3.10.129.10">
    <property type="entry name" value="Hotdog Thioesterase"/>
    <property type="match status" value="1"/>
</dbReference>
<dbReference type="Pfam" id="PF13279">
    <property type="entry name" value="4HBT_2"/>
    <property type="match status" value="1"/>
</dbReference>
<dbReference type="CDD" id="cd00586">
    <property type="entry name" value="4HBT"/>
    <property type="match status" value="1"/>
</dbReference>
<comment type="caution">
    <text evidence="3">The sequence shown here is derived from an EMBL/GenBank/DDBJ whole genome shotgun (WGS) entry which is preliminary data.</text>
</comment>
<dbReference type="EMBL" id="JACJKY010000005">
    <property type="protein sequence ID" value="MBM6920355.1"/>
    <property type="molecule type" value="Genomic_DNA"/>
</dbReference>
<dbReference type="InterPro" id="IPR029069">
    <property type="entry name" value="HotDog_dom_sf"/>
</dbReference>
<dbReference type="NCBIfam" id="TIGR00051">
    <property type="entry name" value="YbgC/FadM family acyl-CoA thioesterase"/>
    <property type="match status" value="1"/>
</dbReference>
<evidence type="ECO:0000313" key="3">
    <source>
        <dbReference type="EMBL" id="MBM6920355.1"/>
    </source>
</evidence>
<proteinExistence type="inferred from homology"/>
<evidence type="ECO:0000313" key="4">
    <source>
        <dbReference type="Proteomes" id="UP000774750"/>
    </source>
</evidence>
<accession>A0A938X748</accession>
<dbReference type="PANTHER" id="PTHR31793">
    <property type="entry name" value="4-HYDROXYBENZOYL-COA THIOESTERASE FAMILY MEMBER"/>
    <property type="match status" value="1"/>
</dbReference>
<dbReference type="InterPro" id="IPR050563">
    <property type="entry name" value="4-hydroxybenzoyl-CoA_TE"/>
</dbReference>
<dbReference type="PANTHER" id="PTHR31793:SF27">
    <property type="entry name" value="NOVEL THIOESTERASE SUPERFAMILY DOMAIN AND SAPOSIN A-TYPE DOMAIN CONTAINING PROTEIN (0610012H03RIK)"/>
    <property type="match status" value="1"/>
</dbReference>
<protein>
    <submittedName>
        <fullName evidence="3">Acyl-CoA thioesterase</fullName>
    </submittedName>
</protein>
<evidence type="ECO:0000256" key="2">
    <source>
        <dbReference type="ARBA" id="ARBA00022801"/>
    </source>
</evidence>
<dbReference type="GO" id="GO:0047617">
    <property type="term" value="F:fatty acyl-CoA hydrolase activity"/>
    <property type="evidence" value="ECO:0007669"/>
    <property type="project" value="TreeGrafter"/>
</dbReference>
<organism evidence="3 4">
    <name type="scientific">Merdimmobilis hominis</name>
    <dbReference type="NCBI Taxonomy" id="2897707"/>
    <lineage>
        <taxon>Bacteria</taxon>
        <taxon>Bacillati</taxon>
        <taxon>Bacillota</taxon>
        <taxon>Clostridia</taxon>
        <taxon>Eubacteriales</taxon>
        <taxon>Oscillospiraceae</taxon>
        <taxon>Merdimmobilis</taxon>
    </lineage>
</organism>
<reference evidence="3" key="1">
    <citation type="submission" date="2020-08" db="EMBL/GenBank/DDBJ databases">
        <authorList>
            <person name="Cejkova D."/>
            <person name="Kubasova T."/>
            <person name="Jahodarova E."/>
            <person name="Rychlik I."/>
        </authorList>
    </citation>
    <scope>NUCLEOTIDE SEQUENCE</scope>
    <source>
        <strain evidence="3">An559</strain>
    </source>
</reference>